<evidence type="ECO:0000313" key="1">
    <source>
        <dbReference type="EMBL" id="KJY59923.1"/>
    </source>
</evidence>
<gene>
    <name evidence="1" type="ORF">JF75_00400</name>
</gene>
<reference evidence="1 2" key="1">
    <citation type="submission" date="2015-01" db="EMBL/GenBank/DDBJ databases">
        <title>Comparative genomics of the lactic acid bacteria isolated from the honey bee gut.</title>
        <authorList>
            <person name="Ellegaard K.M."/>
            <person name="Tamarit D."/>
            <person name="Javelind E."/>
            <person name="Olofsson T."/>
            <person name="Andersson S.G."/>
            <person name="Vasquez A."/>
        </authorList>
    </citation>
    <scope>NUCLEOTIDE SEQUENCE [LARGE SCALE GENOMIC DNA]</scope>
    <source>
        <strain evidence="1 2">Hma2</strain>
    </source>
</reference>
<dbReference type="AlphaFoldDB" id="A0A0F4LNR7"/>
<name>A0A0F4LNR7_9LACO</name>
<comment type="caution">
    <text evidence="1">The sequence shown here is derived from an EMBL/GenBank/DDBJ whole genome shotgun (WGS) entry which is preliminary data.</text>
</comment>
<proteinExistence type="predicted"/>
<dbReference type="Proteomes" id="UP000033612">
    <property type="component" value="Unassembled WGS sequence"/>
</dbReference>
<dbReference type="EMBL" id="JXLH01000002">
    <property type="protein sequence ID" value="KJY59923.1"/>
    <property type="molecule type" value="Genomic_DNA"/>
</dbReference>
<sequence>MIIEKLKNYLTPQEREINKNWLLSLVTSVKLQPGDFLDDLFMDQVGSVWQRIFLLKYQNKPFSIIKSFIPAILINENKEKFCNSNKSNLNLELKIDKKKSANRIKKNILLTWPTSEESQMLVLKQKTQVFVEKNYILHENQIIRYEEEVIIPDKIEYED</sequence>
<dbReference type="HOGENOM" id="CLU_1658576_0_0_9"/>
<dbReference type="OrthoDB" id="9926576at2"/>
<evidence type="ECO:0000313" key="2">
    <source>
        <dbReference type="Proteomes" id="UP000033612"/>
    </source>
</evidence>
<accession>A0A0F4LNR7</accession>
<dbReference type="RefSeq" id="WP_046331347.1">
    <property type="nucleotide sequence ID" value="NZ_JBHTBO010000013.1"/>
</dbReference>
<protein>
    <submittedName>
        <fullName evidence="1">Uncharacterized protein</fullName>
    </submittedName>
</protein>
<dbReference type="PATRIC" id="fig|1218506.3.peg.68"/>
<keyword evidence="2" id="KW-1185">Reference proteome</keyword>
<organism evidence="1 2">
    <name type="scientific">Lactobacillus kimbladii</name>
    <dbReference type="NCBI Taxonomy" id="1218506"/>
    <lineage>
        <taxon>Bacteria</taxon>
        <taxon>Bacillati</taxon>
        <taxon>Bacillota</taxon>
        <taxon>Bacilli</taxon>
        <taxon>Lactobacillales</taxon>
        <taxon>Lactobacillaceae</taxon>
        <taxon>Lactobacillus</taxon>
    </lineage>
</organism>